<evidence type="ECO:0000256" key="1">
    <source>
        <dbReference type="SAM" id="SignalP"/>
    </source>
</evidence>
<keyword evidence="3" id="KW-1185">Reference proteome</keyword>
<organism evidence="2 3">
    <name type="scientific">Deinococcus irradiatisoli</name>
    <dbReference type="NCBI Taxonomy" id="2202254"/>
    <lineage>
        <taxon>Bacteria</taxon>
        <taxon>Thermotogati</taxon>
        <taxon>Deinococcota</taxon>
        <taxon>Deinococci</taxon>
        <taxon>Deinococcales</taxon>
        <taxon>Deinococcaceae</taxon>
        <taxon>Deinococcus</taxon>
    </lineage>
</organism>
<keyword evidence="1" id="KW-0732">Signal</keyword>
<dbReference type="EMBL" id="CP029494">
    <property type="protein sequence ID" value="AWN23773.1"/>
    <property type="molecule type" value="Genomic_DNA"/>
</dbReference>
<evidence type="ECO:0008006" key="4">
    <source>
        <dbReference type="Google" id="ProtNLM"/>
    </source>
</evidence>
<dbReference type="PANTHER" id="PTHR38075:SF1">
    <property type="entry name" value="DUF4139 DOMAIN-CONTAINING PROTEIN"/>
    <property type="match status" value="1"/>
</dbReference>
<gene>
    <name evidence="2" type="ORF">DKM44_11495</name>
</gene>
<dbReference type="KEGG" id="dez:DKM44_11495"/>
<evidence type="ECO:0000313" key="2">
    <source>
        <dbReference type="EMBL" id="AWN23773.1"/>
    </source>
</evidence>
<reference evidence="2 3" key="1">
    <citation type="submission" date="2018-05" db="EMBL/GenBank/DDBJ databases">
        <title>Complete Genome Sequence of Deinococcus sp. strain 17bor-2.</title>
        <authorList>
            <person name="Srinivasan S."/>
        </authorList>
    </citation>
    <scope>NUCLEOTIDE SEQUENCE [LARGE SCALE GENOMIC DNA]</scope>
    <source>
        <strain evidence="2 3">17bor-2</strain>
    </source>
</reference>
<dbReference type="AlphaFoldDB" id="A0A2Z3JF38"/>
<feature type="chain" id="PRO_5016387641" description="DUF4139 domain-containing protein" evidence="1">
    <location>
        <begin position="22"/>
        <end position="420"/>
    </location>
</feature>
<proteinExistence type="predicted"/>
<accession>A0A2Z3JF38</accession>
<protein>
    <recommendedName>
        <fullName evidence="4">DUF4139 domain-containing protein</fullName>
    </recommendedName>
</protein>
<dbReference type="PANTHER" id="PTHR38075">
    <property type="entry name" value="DUF4139 DOMAIN-CONTAINING PROTEIN"/>
    <property type="match status" value="1"/>
</dbReference>
<evidence type="ECO:0000313" key="3">
    <source>
        <dbReference type="Proteomes" id="UP000245368"/>
    </source>
</evidence>
<dbReference type="RefSeq" id="WP_109827501.1">
    <property type="nucleotide sequence ID" value="NZ_CP029494.1"/>
</dbReference>
<sequence>MTTLTKAAGLLLTLALSTAHATDLRIYQNFGEVRTPINVPSTTYKVELPDSAWNNLVPGSIDLEGLNYTQAVQRRGTSWLASLEGKTVTLHEDGKTQPVTLVRASDLLIKDASGQYRNVSYAQLSFPVLPPENAQQPLQSLTYTLQKPGAGVLSYLTRALSWTPRYTLKTSGSAAALSALADIRNTSDQAYNVTATELFAGQVELQDARPVFYEMRGAADNVASAPAPAPKVGTLGTVNGLYRYGLDSAFTLPANSTYTLPFLTPKLSTFERFASLSTYFNTQKSSGTLNRSYRLKADQNLPGGQLTVREDGRIAGQTTIDETAKGEEVEFSLGRDPDIRYTRTVQTLSTTKNGGTYKVTYSFESSKDRQVRAEITEQVGGRKVGIDGVTRENQGTAELRVDVPAGGKASKSFTVVIDNS</sequence>
<dbReference type="OrthoDB" id="58667at2"/>
<dbReference type="Proteomes" id="UP000245368">
    <property type="component" value="Chromosome"/>
</dbReference>
<name>A0A2Z3JF38_9DEIO</name>
<feature type="signal peptide" evidence="1">
    <location>
        <begin position="1"/>
        <end position="21"/>
    </location>
</feature>